<keyword evidence="4" id="KW-1185">Reference proteome</keyword>
<keyword evidence="1" id="KW-1133">Transmembrane helix</keyword>
<feature type="domain" description="YdbS-like PH" evidence="2">
    <location>
        <begin position="411"/>
        <end position="480"/>
    </location>
</feature>
<reference evidence="4" key="1">
    <citation type="submission" date="2016-10" db="EMBL/GenBank/DDBJ databases">
        <authorList>
            <person name="Varghese N."/>
            <person name="Submissions S."/>
        </authorList>
    </citation>
    <scope>NUCLEOTIDE SEQUENCE [LARGE SCALE GENOMIC DNA]</scope>
    <source>
        <strain evidence="4">DSM 24450</strain>
    </source>
</reference>
<dbReference type="RefSeq" id="WP_090228200.1">
    <property type="nucleotide sequence ID" value="NZ_FOZP01000007.1"/>
</dbReference>
<dbReference type="PANTHER" id="PTHR34473">
    <property type="entry name" value="UPF0699 TRANSMEMBRANE PROTEIN YDBS"/>
    <property type="match status" value="1"/>
</dbReference>
<evidence type="ECO:0000256" key="1">
    <source>
        <dbReference type="SAM" id="Phobius"/>
    </source>
</evidence>
<dbReference type="PANTHER" id="PTHR34473:SF2">
    <property type="entry name" value="UPF0699 TRANSMEMBRANE PROTEIN YDBT"/>
    <property type="match status" value="1"/>
</dbReference>
<feature type="domain" description="YdbS-like PH" evidence="2">
    <location>
        <begin position="263"/>
        <end position="331"/>
    </location>
</feature>
<dbReference type="EMBL" id="FOZP01000007">
    <property type="protein sequence ID" value="SFS70715.1"/>
    <property type="molecule type" value="Genomic_DNA"/>
</dbReference>
<feature type="transmembrane region" description="Helical" evidence="1">
    <location>
        <begin position="53"/>
        <end position="73"/>
    </location>
</feature>
<feature type="transmembrane region" description="Helical" evidence="1">
    <location>
        <begin position="389"/>
        <end position="406"/>
    </location>
</feature>
<organism evidence="3 4">
    <name type="scientific">Lutibacter maritimus</name>
    <dbReference type="NCBI Taxonomy" id="593133"/>
    <lineage>
        <taxon>Bacteria</taxon>
        <taxon>Pseudomonadati</taxon>
        <taxon>Bacteroidota</taxon>
        <taxon>Flavobacteriia</taxon>
        <taxon>Flavobacteriales</taxon>
        <taxon>Flavobacteriaceae</taxon>
        <taxon>Lutibacter</taxon>
    </lineage>
</organism>
<feature type="transmembrane region" description="Helical" evidence="1">
    <location>
        <begin position="20"/>
        <end position="41"/>
    </location>
</feature>
<sequence length="494" mass="57092">MNNSFNFSSFSRQSSKGIIVNYSLIFYKSLKSSWVLIPLFFTKKPENFSATKILLSIALILIYILVRSILLYLNYKFKVKDNNFVLKHGILKKTNVSIPFSKIQNVKFKQNFIQQLINVTEVEIETAGAKTVEVSIKALTKERAEALKEVLFSDKKTENVEEILIAKPPTELLQISPFELFKVSISENHFHSFLLLFAFIFSGYVQLKDLLGDLVINNKLDVLVEEKANSLIHDVFLVSILLLFTFIISIIISFVRTFLKHYNLNLSLKDKALEISQGLITKQHNIIKKEKVQYLVVSTNPLKKIIGIYNVVFKQASSGKVKNNKIVKIVGAKMNQLSILKNILFGKEIDENQEIFVPNKYYLTQMYFRSFLLLVIFNLFTLISINFLFINLIGIPLVILLINLKYKKSYFKLHTNILEIGSGQFSTEIIYFELFKIQHIKMRQTVFQKRKNVTDIILQTASGKIKIPCINKMLAIELFNIMLYKTEISNKSWM</sequence>
<gene>
    <name evidence="3" type="ORF">SAMN04488006_2726</name>
</gene>
<dbReference type="STRING" id="593133.SAMN04488006_2726"/>
<keyword evidence="1" id="KW-0812">Transmembrane</keyword>
<dbReference type="PIRSF" id="PIRSF026631">
    <property type="entry name" value="UCP026631"/>
    <property type="match status" value="1"/>
</dbReference>
<dbReference type="Pfam" id="PF03703">
    <property type="entry name" value="bPH_2"/>
    <property type="match status" value="3"/>
</dbReference>
<keyword evidence="1" id="KW-0472">Membrane</keyword>
<dbReference type="InterPro" id="IPR005182">
    <property type="entry name" value="YdbS-like_PH"/>
</dbReference>
<feature type="transmembrane region" description="Helical" evidence="1">
    <location>
        <begin position="235"/>
        <end position="259"/>
    </location>
</feature>
<evidence type="ECO:0000313" key="4">
    <source>
        <dbReference type="Proteomes" id="UP000199312"/>
    </source>
</evidence>
<proteinExistence type="predicted"/>
<feature type="transmembrane region" description="Helical" evidence="1">
    <location>
        <begin position="190"/>
        <end position="207"/>
    </location>
</feature>
<dbReference type="Proteomes" id="UP000199312">
    <property type="component" value="Unassembled WGS sequence"/>
</dbReference>
<accession>A0A1I6S158</accession>
<feature type="domain" description="YdbS-like PH" evidence="2">
    <location>
        <begin position="72"/>
        <end position="149"/>
    </location>
</feature>
<dbReference type="InterPro" id="IPR014529">
    <property type="entry name" value="UCP026631"/>
</dbReference>
<dbReference type="OrthoDB" id="1049931at2"/>
<evidence type="ECO:0000259" key="2">
    <source>
        <dbReference type="Pfam" id="PF03703"/>
    </source>
</evidence>
<protein>
    <submittedName>
        <fullName evidence="3">Putative membrane protein</fullName>
    </submittedName>
</protein>
<evidence type="ECO:0000313" key="3">
    <source>
        <dbReference type="EMBL" id="SFS70715.1"/>
    </source>
</evidence>
<dbReference type="AlphaFoldDB" id="A0A1I6S158"/>
<name>A0A1I6S158_9FLAO</name>